<name>A0A1J5HQ99_9BACT</name>
<organism evidence="1 2">
    <name type="scientific">Candidatus Shapirobacteria bacterium CG2_30_35_20</name>
    <dbReference type="NCBI Taxonomy" id="1805376"/>
    <lineage>
        <taxon>Bacteria</taxon>
        <taxon>Candidatus Shapironibacteriota</taxon>
    </lineage>
</organism>
<accession>A0A1J5HQ99</accession>
<comment type="caution">
    <text evidence="1">The sequence shown here is derived from an EMBL/GenBank/DDBJ whole genome shotgun (WGS) entry which is preliminary data.</text>
</comment>
<reference evidence="1 2" key="1">
    <citation type="journal article" date="2016" name="Environ. Microbiol.">
        <title>Genomic resolution of a cold subsurface aquifer community provides metabolic insights for novel microbes adapted to high CO concentrations.</title>
        <authorList>
            <person name="Probst A.J."/>
            <person name="Castelle C.J."/>
            <person name="Singh A."/>
            <person name="Brown C.T."/>
            <person name="Anantharaman K."/>
            <person name="Sharon I."/>
            <person name="Hug L.A."/>
            <person name="Burstein D."/>
            <person name="Emerson J.B."/>
            <person name="Thomas B.C."/>
            <person name="Banfield J.F."/>
        </authorList>
    </citation>
    <scope>NUCLEOTIDE SEQUENCE [LARGE SCALE GENOMIC DNA]</scope>
    <source>
        <strain evidence="1">CG2_30_35_20</strain>
    </source>
</reference>
<gene>
    <name evidence="1" type="ORF">AUK05_01660</name>
</gene>
<dbReference type="EMBL" id="MNZO01000023">
    <property type="protein sequence ID" value="OIP87273.1"/>
    <property type="molecule type" value="Genomic_DNA"/>
</dbReference>
<dbReference type="STRING" id="1805376.AUK05_01660"/>
<dbReference type="AlphaFoldDB" id="A0A1J5HQ99"/>
<protein>
    <submittedName>
        <fullName evidence="1">Uncharacterized protein</fullName>
    </submittedName>
</protein>
<sequence length="478" mass="53201">MNKPIDIPHLQPVAYETDVAYLSADKAEINNRVTVLATTEQYQEQFREGIELYQSYTMAKVGESDDEKRGIIKTVEGHNFRLVENITRPDLSESNQETIEDKMEAMRQQEDVAAKVVAGQLGFVCQALAKNDIPAVVMGIHHQREILDSPPMVDSIVSAIVPILETNISNLPELKSSLEMFELWDNEAINSYSPSQELIDSLAKLAQYAYLEKGISLSRSSQGDKPPSSYELIDQIASTLIRGTENIGHLDVGDLKRHMSQIVSNLGDQITGSELFAGDPLAGDHLLAGKLLNSIIETPEVFDHLHPRVQEELRVTLKGFLLEAKVEPSKLNIIPIKETKTAEPVTTLPVAETILVKETPTPVLFDENTIFTLINLENVAELIQVADSTHEYIKGEAVTALAKATHEQFSQIWKTITINKGNLFKKDSISIGEKDNIDERRRKIEESSEYKNKVPLAVAKLIALNLVKKEIDGFNGIE</sequence>
<evidence type="ECO:0000313" key="1">
    <source>
        <dbReference type="EMBL" id="OIP87273.1"/>
    </source>
</evidence>
<evidence type="ECO:0000313" key="2">
    <source>
        <dbReference type="Proteomes" id="UP000182344"/>
    </source>
</evidence>
<proteinExistence type="predicted"/>
<dbReference type="Proteomes" id="UP000182344">
    <property type="component" value="Unassembled WGS sequence"/>
</dbReference>